<dbReference type="SUPFAM" id="SSF51338">
    <property type="entry name" value="Composite domain of metallo-dependent hydrolases"/>
    <property type="match status" value="1"/>
</dbReference>
<dbReference type="OrthoDB" id="9767366at2"/>
<dbReference type="EMBL" id="LIUT01000001">
    <property type="protein sequence ID" value="KOR89110.1"/>
    <property type="molecule type" value="Genomic_DNA"/>
</dbReference>
<dbReference type="Proteomes" id="UP000036932">
    <property type="component" value="Unassembled WGS sequence"/>
</dbReference>
<dbReference type="Pfam" id="PF07969">
    <property type="entry name" value="Amidohydro_3"/>
    <property type="match status" value="1"/>
</dbReference>
<evidence type="ECO:0000259" key="1">
    <source>
        <dbReference type="Pfam" id="PF07969"/>
    </source>
</evidence>
<comment type="caution">
    <text evidence="2">The sequence shown here is derived from an EMBL/GenBank/DDBJ whole genome shotgun (WGS) entry which is preliminary data.</text>
</comment>
<gene>
    <name evidence="2" type="ORF">AM231_08005</name>
</gene>
<reference evidence="3" key="1">
    <citation type="submission" date="2015-08" db="EMBL/GenBank/DDBJ databases">
        <title>Genome sequencing project for genomic taxonomy and phylogenomics of Bacillus-like bacteria.</title>
        <authorList>
            <person name="Liu B."/>
            <person name="Wang J."/>
            <person name="Zhu Y."/>
            <person name="Liu G."/>
            <person name="Chen Q."/>
            <person name="Chen Z."/>
            <person name="Lan J."/>
            <person name="Che J."/>
            <person name="Ge C."/>
            <person name="Shi H."/>
            <person name="Pan Z."/>
            <person name="Liu X."/>
        </authorList>
    </citation>
    <scope>NUCLEOTIDE SEQUENCE [LARGE SCALE GENOMIC DNA]</scope>
    <source>
        <strain evidence="3">FJAT-22460</strain>
    </source>
</reference>
<dbReference type="GO" id="GO:0016810">
    <property type="term" value="F:hydrolase activity, acting on carbon-nitrogen (but not peptide) bonds"/>
    <property type="evidence" value="ECO:0007669"/>
    <property type="project" value="InterPro"/>
</dbReference>
<dbReference type="Gene3D" id="2.30.40.10">
    <property type="entry name" value="Urease, subunit C, domain 1"/>
    <property type="match status" value="1"/>
</dbReference>
<name>A0A0M1P485_9BACL</name>
<dbReference type="Gene3D" id="3.20.20.140">
    <property type="entry name" value="Metal-dependent hydrolases"/>
    <property type="match status" value="1"/>
</dbReference>
<dbReference type="PATRIC" id="fig|1705565.3.peg.3534"/>
<protein>
    <submittedName>
        <fullName evidence="2">Hydrolase</fullName>
    </submittedName>
</protein>
<feature type="domain" description="Amidohydrolase 3" evidence="1">
    <location>
        <begin position="49"/>
        <end position="528"/>
    </location>
</feature>
<organism evidence="2 3">
    <name type="scientific">Paenibacillus solani</name>
    <dbReference type="NCBI Taxonomy" id="1705565"/>
    <lineage>
        <taxon>Bacteria</taxon>
        <taxon>Bacillati</taxon>
        <taxon>Bacillota</taxon>
        <taxon>Bacilli</taxon>
        <taxon>Bacillales</taxon>
        <taxon>Paenibacillaceae</taxon>
        <taxon>Paenibacillus</taxon>
    </lineage>
</organism>
<dbReference type="RefSeq" id="WP_054402159.1">
    <property type="nucleotide sequence ID" value="NZ_LIUT01000001.1"/>
</dbReference>
<dbReference type="InterPro" id="IPR032466">
    <property type="entry name" value="Metal_Hydrolase"/>
</dbReference>
<accession>A0A0M1P485</accession>
<dbReference type="CDD" id="cd01300">
    <property type="entry name" value="YtcJ_like"/>
    <property type="match status" value="1"/>
</dbReference>
<dbReference type="SUPFAM" id="SSF51556">
    <property type="entry name" value="Metallo-dependent hydrolases"/>
    <property type="match status" value="1"/>
</dbReference>
<evidence type="ECO:0000313" key="2">
    <source>
        <dbReference type="EMBL" id="KOR89110.1"/>
    </source>
</evidence>
<dbReference type="InterPro" id="IPR011059">
    <property type="entry name" value="Metal-dep_hydrolase_composite"/>
</dbReference>
<evidence type="ECO:0000313" key="3">
    <source>
        <dbReference type="Proteomes" id="UP000036932"/>
    </source>
</evidence>
<dbReference type="AlphaFoldDB" id="A0A0M1P485"/>
<sequence>MQPVLFTNGVVFSPDSASTADSIYVEDGIIRAIGSAAELRHQLAGKPYRTVDWDGAFILPGLVDAHVHLGMHGLKLGMLDFTEAASKEEMLFMLRERAAITPPGEWIMGLNWNENNFSDHMIPSMQELDAITSDHPVYLTRTCFHAFLGNSEAFRRAGITEDSPDPEAGAYGRGGDGCLNGCIYENASVPFTKVQPEPDMSMIKLAMREACRDALRLGLTAAHTEDLRLFRSVEAMQRVHRELREEGLPFRTHQLMYHEYLDEMEVLGVKAGSGHEWDRIGAVKLFVDGSVGGRTALLKEPYSDAKHTHGMAMHTREELEEIVGKARRQGFPVAFHAIGDGAAALMTDVLEKLPLSMDARLPDRFIHAQIVQPDTVERMSKLNLAVDLQPRFVASDFPWVLNRVGPDRTSYLYAWKKWLQTGLPCAGGSDAPIEPLNPLLGIHAAMARCRPGEDHKGYLPEEKLSLTEAIGLFTLGSARAAGEAAQRGSIELGKYADFTVLDRRLHDGMDPDELLKTKVRMTIVNGEIGYSE</sequence>
<dbReference type="PANTHER" id="PTHR22642">
    <property type="entry name" value="IMIDAZOLONEPROPIONASE"/>
    <property type="match status" value="1"/>
</dbReference>
<keyword evidence="3" id="KW-1185">Reference proteome</keyword>
<proteinExistence type="predicted"/>
<dbReference type="PANTHER" id="PTHR22642:SF2">
    <property type="entry name" value="PROTEIN LONG AFTER FAR-RED 3"/>
    <property type="match status" value="1"/>
</dbReference>
<dbReference type="InterPro" id="IPR033932">
    <property type="entry name" value="YtcJ-like"/>
</dbReference>
<keyword evidence="2" id="KW-0378">Hydrolase</keyword>
<dbReference type="InterPro" id="IPR013108">
    <property type="entry name" value="Amidohydro_3"/>
</dbReference>
<dbReference type="Gene3D" id="3.10.310.70">
    <property type="match status" value="1"/>
</dbReference>